<organism evidence="1 2">
    <name type="scientific">Almyronema epifaneia S1</name>
    <dbReference type="NCBI Taxonomy" id="2991925"/>
    <lineage>
        <taxon>Bacteria</taxon>
        <taxon>Bacillati</taxon>
        <taxon>Cyanobacteriota</taxon>
        <taxon>Cyanophyceae</taxon>
        <taxon>Nodosilineales</taxon>
        <taxon>Nodosilineaceae</taxon>
        <taxon>Almyronema</taxon>
        <taxon>Almyronema epifaneia</taxon>
    </lineage>
</organism>
<protein>
    <submittedName>
        <fullName evidence="1">Glycosyltransferase family 2 protein</fullName>
    </submittedName>
</protein>
<proteinExistence type="predicted"/>
<dbReference type="Proteomes" id="UP001600165">
    <property type="component" value="Unassembled WGS sequence"/>
</dbReference>
<evidence type="ECO:0000313" key="1">
    <source>
        <dbReference type="EMBL" id="MFE4105227.1"/>
    </source>
</evidence>
<gene>
    <name evidence="1" type="ORF">ACFVKH_02990</name>
</gene>
<dbReference type="EMBL" id="JBHZOL010000021">
    <property type="protein sequence ID" value="MFE4105227.1"/>
    <property type="molecule type" value="Genomic_DNA"/>
</dbReference>
<dbReference type="Pfam" id="PF13704">
    <property type="entry name" value="Glyco_tranf_2_4"/>
    <property type="match status" value="1"/>
</dbReference>
<evidence type="ECO:0000313" key="2">
    <source>
        <dbReference type="Proteomes" id="UP001600165"/>
    </source>
</evidence>
<name>A0ABW6IAM7_9CYAN</name>
<dbReference type="RefSeq" id="WP_377961415.1">
    <property type="nucleotide sequence ID" value="NZ_JBHZOL010000021.1"/>
</dbReference>
<keyword evidence="2" id="KW-1185">Reference proteome</keyword>
<sequence>MFPFKKKYLKFYRPRKVNKLTICGLLRVRNEELILQDTLDHLSEFCDGLICYDDASTDKTFEILMSHQSVVEVIQNLKWLAEPTQRIERETLDRKTLLDRAEFYKPSWLFYADADERFFGNIKDFLFSAEALKVDGIRIQLFDAYITLDDQAPFCQGKQLKNFRTFFGPERRDILMIWRNSDNFRYEGLDAREPKYDLKMNIITKFYCQHYGKSLSIDHWEETCQYYINHFPFVPYGKKWTERQGKAIHRSSDFGRPLYQWGEDLFSNSVRIHP</sequence>
<dbReference type="SUPFAM" id="SSF53448">
    <property type="entry name" value="Nucleotide-diphospho-sugar transferases"/>
    <property type="match status" value="1"/>
</dbReference>
<dbReference type="InterPro" id="IPR029044">
    <property type="entry name" value="Nucleotide-diphossugar_trans"/>
</dbReference>
<accession>A0ABW6IAM7</accession>
<comment type="caution">
    <text evidence="1">The sequence shown here is derived from an EMBL/GenBank/DDBJ whole genome shotgun (WGS) entry which is preliminary data.</text>
</comment>
<reference evidence="1 2" key="1">
    <citation type="submission" date="2024-10" db="EMBL/GenBank/DDBJ databases">
        <authorList>
            <person name="Ratan Roy A."/>
            <person name="Morales Sandoval P.H."/>
            <person name="De Los Santos Villalobos S."/>
            <person name="Chakraborty S."/>
            <person name="Mukherjee J."/>
        </authorList>
    </citation>
    <scope>NUCLEOTIDE SEQUENCE [LARGE SCALE GENOMIC DNA]</scope>
    <source>
        <strain evidence="1 2">S1</strain>
    </source>
</reference>